<organism evidence="1 2">
    <name type="scientific">Ancylostoma ceylanicum</name>
    <dbReference type="NCBI Taxonomy" id="53326"/>
    <lineage>
        <taxon>Eukaryota</taxon>
        <taxon>Metazoa</taxon>
        <taxon>Ecdysozoa</taxon>
        <taxon>Nematoda</taxon>
        <taxon>Chromadorea</taxon>
        <taxon>Rhabditida</taxon>
        <taxon>Rhabditina</taxon>
        <taxon>Rhabditomorpha</taxon>
        <taxon>Strongyloidea</taxon>
        <taxon>Ancylostomatidae</taxon>
        <taxon>Ancylostomatinae</taxon>
        <taxon>Ancylostoma</taxon>
    </lineage>
</organism>
<protein>
    <submittedName>
        <fullName evidence="1">Uncharacterized protein</fullName>
    </submittedName>
</protein>
<reference evidence="2" key="1">
    <citation type="journal article" date="2015" name="Nat. Genet.">
        <title>The genome and transcriptome of the zoonotic hookworm Ancylostoma ceylanicum identify infection-specific gene families.</title>
        <authorList>
            <person name="Schwarz E.M."/>
            <person name="Hu Y."/>
            <person name="Antoshechkin I."/>
            <person name="Miller M.M."/>
            <person name="Sternberg P.W."/>
            <person name="Aroian R.V."/>
        </authorList>
    </citation>
    <scope>NUCLEOTIDE SEQUENCE</scope>
    <source>
        <strain evidence="2">HY135</strain>
    </source>
</reference>
<proteinExistence type="predicted"/>
<name>A0A016W1D0_9BILA</name>
<evidence type="ECO:0000313" key="1">
    <source>
        <dbReference type="EMBL" id="EYC33450.1"/>
    </source>
</evidence>
<evidence type="ECO:0000313" key="2">
    <source>
        <dbReference type="Proteomes" id="UP000024635"/>
    </source>
</evidence>
<accession>A0A016W1D0</accession>
<gene>
    <name evidence="1" type="primary">Acey_s0002.g809</name>
    <name evidence="1" type="ORF">Y032_0002g809</name>
</gene>
<dbReference type="AlphaFoldDB" id="A0A016W1D0"/>
<comment type="caution">
    <text evidence="1">The sequence shown here is derived from an EMBL/GenBank/DDBJ whole genome shotgun (WGS) entry which is preliminary data.</text>
</comment>
<keyword evidence="2" id="KW-1185">Reference proteome</keyword>
<sequence>MREKGASQATLIGVFGPPTTPICWNSNGVKRMTHGLFVLSAVCAVRVKQVGVTSGSNAPIRVVWLHPLSPHDDTHPEKIVLS</sequence>
<dbReference type="EMBL" id="JARK01001338">
    <property type="protein sequence ID" value="EYC33450.1"/>
    <property type="molecule type" value="Genomic_DNA"/>
</dbReference>
<dbReference type="Proteomes" id="UP000024635">
    <property type="component" value="Unassembled WGS sequence"/>
</dbReference>